<dbReference type="InterPro" id="IPR000100">
    <property type="entry name" value="RNase_P"/>
</dbReference>
<name>A0A087C1K6_9BIFI</name>
<protein>
    <recommendedName>
        <fullName evidence="6 7">Ribonuclease P protein component</fullName>
        <shortName evidence="6">RNase P protein</shortName>
        <shortName evidence="6">RNaseP protein</shortName>
        <ecNumber evidence="6 7">3.1.26.5</ecNumber>
    </recommendedName>
    <alternativeName>
        <fullName evidence="6">Protein C5</fullName>
    </alternativeName>
</protein>
<dbReference type="GO" id="GO:0001682">
    <property type="term" value="P:tRNA 5'-leader removal"/>
    <property type="evidence" value="ECO:0007669"/>
    <property type="project" value="UniProtKB-UniRule"/>
</dbReference>
<evidence type="ECO:0000256" key="2">
    <source>
        <dbReference type="ARBA" id="ARBA00022722"/>
    </source>
</evidence>
<evidence type="ECO:0000313" key="9">
    <source>
        <dbReference type="Proteomes" id="UP000029082"/>
    </source>
</evidence>
<dbReference type="SUPFAM" id="SSF54211">
    <property type="entry name" value="Ribosomal protein S5 domain 2-like"/>
    <property type="match status" value="1"/>
</dbReference>
<dbReference type="PANTHER" id="PTHR33992:SF1">
    <property type="entry name" value="RIBONUCLEASE P PROTEIN COMPONENT"/>
    <property type="match status" value="1"/>
</dbReference>
<comment type="caution">
    <text evidence="8">The sequence shown here is derived from an EMBL/GenBank/DDBJ whole genome shotgun (WGS) entry which is preliminary data.</text>
</comment>
<dbReference type="STRING" id="1437603.GCA_000771525_00387"/>
<evidence type="ECO:0000256" key="6">
    <source>
        <dbReference type="HAMAP-Rule" id="MF_00227"/>
    </source>
</evidence>
<comment type="catalytic activity">
    <reaction evidence="6">
        <text>Endonucleolytic cleavage of RNA, removing 5'-extranucleotides from tRNA precursor.</text>
        <dbReference type="EC" id="3.1.26.5"/>
    </reaction>
</comment>
<dbReference type="InterPro" id="IPR020568">
    <property type="entry name" value="Ribosomal_Su5_D2-typ_SF"/>
</dbReference>
<keyword evidence="2 6" id="KW-0540">Nuclease</keyword>
<dbReference type="Gene3D" id="3.30.230.10">
    <property type="match status" value="1"/>
</dbReference>
<dbReference type="PANTHER" id="PTHR33992">
    <property type="entry name" value="RIBONUCLEASE P PROTEIN COMPONENT"/>
    <property type="match status" value="1"/>
</dbReference>
<evidence type="ECO:0000313" key="8">
    <source>
        <dbReference type="EMBL" id="KFI77156.1"/>
    </source>
</evidence>
<dbReference type="EC" id="3.1.26.5" evidence="6 7"/>
<dbReference type="GO" id="GO:0000049">
    <property type="term" value="F:tRNA binding"/>
    <property type="evidence" value="ECO:0007669"/>
    <property type="project" value="UniProtKB-UniRule"/>
</dbReference>
<dbReference type="Pfam" id="PF00825">
    <property type="entry name" value="Ribonuclease_P"/>
    <property type="match status" value="1"/>
</dbReference>
<comment type="function">
    <text evidence="6">RNaseP catalyzes the removal of the 5'-leader sequence from pre-tRNA to produce the mature 5'-terminus. It can also cleave other RNA substrates such as 4.5S RNA. The protein component plays an auxiliary but essential role in vivo by binding to the 5'-leader sequence and broadening the substrate specificity of the ribozyme.</text>
</comment>
<dbReference type="GO" id="GO:0004526">
    <property type="term" value="F:ribonuclease P activity"/>
    <property type="evidence" value="ECO:0007669"/>
    <property type="project" value="UniProtKB-UniRule"/>
</dbReference>
<evidence type="ECO:0000256" key="1">
    <source>
        <dbReference type="ARBA" id="ARBA00022694"/>
    </source>
</evidence>
<dbReference type="GO" id="GO:0030677">
    <property type="term" value="C:ribonuclease P complex"/>
    <property type="evidence" value="ECO:0007669"/>
    <property type="project" value="TreeGrafter"/>
</dbReference>
<comment type="subunit">
    <text evidence="6">Consists of a catalytic RNA component (M1 or rnpB) and a protein subunit.</text>
</comment>
<dbReference type="InterPro" id="IPR014721">
    <property type="entry name" value="Ribsml_uS5_D2-typ_fold_subgr"/>
</dbReference>
<proteinExistence type="inferred from homology"/>
<dbReference type="RefSeq" id="WP_081882867.1">
    <property type="nucleotide sequence ID" value="NZ_JDUO01000013.1"/>
</dbReference>
<organism evidence="8 9">
    <name type="scientific">Bifidobacterium mongoliense DSM 21395</name>
    <dbReference type="NCBI Taxonomy" id="1437603"/>
    <lineage>
        <taxon>Bacteria</taxon>
        <taxon>Bacillati</taxon>
        <taxon>Actinomycetota</taxon>
        <taxon>Actinomycetes</taxon>
        <taxon>Bifidobacteriales</taxon>
        <taxon>Bifidobacteriaceae</taxon>
        <taxon>Bifidobacterium</taxon>
    </lineage>
</organism>
<keyword evidence="3 6" id="KW-0255">Endonuclease</keyword>
<reference evidence="8 9" key="1">
    <citation type="submission" date="2014-03" db="EMBL/GenBank/DDBJ databases">
        <title>Genomics of Bifidobacteria.</title>
        <authorList>
            <person name="Ventura M."/>
            <person name="Milani C."/>
            <person name="Lugli G.A."/>
        </authorList>
    </citation>
    <scope>NUCLEOTIDE SEQUENCE [LARGE SCALE GENOMIC DNA]</scope>
    <source>
        <strain evidence="8 9">DSM 21395</strain>
    </source>
</reference>
<dbReference type="OrthoDB" id="196964at2"/>
<dbReference type="GeneID" id="93095278"/>
<evidence type="ECO:0000256" key="4">
    <source>
        <dbReference type="ARBA" id="ARBA00022801"/>
    </source>
</evidence>
<dbReference type="EMBL" id="JGZE01000009">
    <property type="protein sequence ID" value="KFI77156.1"/>
    <property type="molecule type" value="Genomic_DNA"/>
</dbReference>
<keyword evidence="1 6" id="KW-0819">tRNA processing</keyword>
<evidence type="ECO:0000256" key="3">
    <source>
        <dbReference type="ARBA" id="ARBA00022759"/>
    </source>
</evidence>
<evidence type="ECO:0000256" key="7">
    <source>
        <dbReference type="NCBIfam" id="TIGR00188"/>
    </source>
</evidence>
<sequence length="152" mass="16696">MERLKNHGAFVAVLRGRNTVVSKDLVVHFLPRGGFDTPDVEGIRPEWRMGLAVSKAVGNAVTRNAVKRRFRVLARTHEGLLPRSCDIVMRARPSAARASFQSLDSQVVRCFGNISRSRKIRDAHGATAKHGTHVNRAVTTTSDTASKREIGA</sequence>
<keyword evidence="9" id="KW-1185">Reference proteome</keyword>
<keyword evidence="5 6" id="KW-0694">RNA-binding</keyword>
<dbReference type="eggNOG" id="COG0594">
    <property type="taxonomic scope" value="Bacteria"/>
</dbReference>
<comment type="similarity">
    <text evidence="6">Belongs to the RnpA family.</text>
</comment>
<dbReference type="HAMAP" id="MF_00227">
    <property type="entry name" value="RNase_P"/>
    <property type="match status" value="1"/>
</dbReference>
<dbReference type="Proteomes" id="UP000029082">
    <property type="component" value="Unassembled WGS sequence"/>
</dbReference>
<dbReference type="AlphaFoldDB" id="A0A087C1K6"/>
<evidence type="ECO:0000256" key="5">
    <source>
        <dbReference type="ARBA" id="ARBA00022884"/>
    </source>
</evidence>
<accession>A0A087C1K6</accession>
<dbReference type="NCBIfam" id="TIGR00188">
    <property type="entry name" value="rnpA"/>
    <property type="match status" value="1"/>
</dbReference>
<gene>
    <name evidence="6" type="primary">rnpA</name>
    <name evidence="8" type="ORF">BMON_1252</name>
</gene>
<keyword evidence="4 6" id="KW-0378">Hydrolase</keyword>
<dbReference type="GO" id="GO:0042781">
    <property type="term" value="F:3'-tRNA processing endoribonuclease activity"/>
    <property type="evidence" value="ECO:0007669"/>
    <property type="project" value="TreeGrafter"/>
</dbReference>